<accession>A0ABQ4TIC3</accession>
<protein>
    <submittedName>
        <fullName evidence="1">Uncharacterized protein</fullName>
    </submittedName>
</protein>
<dbReference type="InterPro" id="IPR036390">
    <property type="entry name" value="WH_DNA-bd_sf"/>
</dbReference>
<sequence>MSEPPADAETFLAATDTIAALRSDLSPLEAGLLAGLSLKLAADTRSFARVFALEHALVLRALEILVDLGLLATTARNARTQRCHYEATEEGQMLLRALRSEAAREHSRNS</sequence>
<comment type="caution">
    <text evidence="1">The sequence shown here is derived from an EMBL/GenBank/DDBJ whole genome shotgun (WGS) entry which is preliminary data.</text>
</comment>
<name>A0ABQ4TIC3_9HYPH</name>
<reference evidence="1" key="2">
    <citation type="submission" date="2021-08" db="EMBL/GenBank/DDBJ databases">
        <authorList>
            <person name="Tani A."/>
            <person name="Ola A."/>
            <person name="Ogura Y."/>
            <person name="Katsura K."/>
            <person name="Hayashi T."/>
        </authorList>
    </citation>
    <scope>NUCLEOTIDE SEQUENCE</scope>
    <source>
        <strain evidence="1">DSM 23674</strain>
    </source>
</reference>
<evidence type="ECO:0000313" key="2">
    <source>
        <dbReference type="Proteomes" id="UP001055101"/>
    </source>
</evidence>
<dbReference type="RefSeq" id="WP_147817336.1">
    <property type="nucleotide sequence ID" value="NZ_BPRA01000001.1"/>
</dbReference>
<dbReference type="EMBL" id="BPRA01000001">
    <property type="protein sequence ID" value="GJE53588.1"/>
    <property type="molecule type" value="Genomic_DNA"/>
</dbReference>
<gene>
    <name evidence="1" type="ORF">EKPJFOCH_0053</name>
</gene>
<dbReference type="Proteomes" id="UP001055101">
    <property type="component" value="Unassembled WGS sequence"/>
</dbReference>
<organism evidence="1 2">
    <name type="scientific">Methylobacterium thuringiense</name>
    <dbReference type="NCBI Taxonomy" id="1003091"/>
    <lineage>
        <taxon>Bacteria</taxon>
        <taxon>Pseudomonadati</taxon>
        <taxon>Pseudomonadota</taxon>
        <taxon>Alphaproteobacteria</taxon>
        <taxon>Hyphomicrobiales</taxon>
        <taxon>Methylobacteriaceae</taxon>
        <taxon>Methylobacterium</taxon>
    </lineage>
</organism>
<keyword evidence="2" id="KW-1185">Reference proteome</keyword>
<evidence type="ECO:0000313" key="1">
    <source>
        <dbReference type="EMBL" id="GJE53588.1"/>
    </source>
</evidence>
<proteinExistence type="predicted"/>
<reference evidence="1" key="1">
    <citation type="journal article" date="2021" name="Front. Microbiol.">
        <title>Comprehensive Comparative Genomics and Phenotyping of Methylobacterium Species.</title>
        <authorList>
            <person name="Alessa O."/>
            <person name="Ogura Y."/>
            <person name="Fujitani Y."/>
            <person name="Takami H."/>
            <person name="Hayashi T."/>
            <person name="Sahin N."/>
            <person name="Tani A."/>
        </authorList>
    </citation>
    <scope>NUCLEOTIDE SEQUENCE</scope>
    <source>
        <strain evidence="1">DSM 23674</strain>
    </source>
</reference>
<dbReference type="SUPFAM" id="SSF46785">
    <property type="entry name" value="Winged helix' DNA-binding domain"/>
    <property type="match status" value="1"/>
</dbReference>